<keyword evidence="28" id="KW-1185">Reference proteome</keyword>
<evidence type="ECO:0000256" key="20">
    <source>
        <dbReference type="SAM" id="Coils"/>
    </source>
</evidence>
<comment type="catalytic activity">
    <reaction evidence="1">
        <text>ATP + protein L-histidine = ADP + protein N-phospho-L-histidine.</text>
        <dbReference type="EC" id="2.7.13.3"/>
    </reaction>
</comment>
<dbReference type="Proteomes" id="UP000326678">
    <property type="component" value="Chromosome Gxm1"/>
</dbReference>
<dbReference type="SMART" id="SM00387">
    <property type="entry name" value="HATPase_c"/>
    <property type="match status" value="1"/>
</dbReference>
<keyword evidence="20" id="KW-0175">Coiled coil</keyword>
<dbReference type="PROSITE" id="PS50109">
    <property type="entry name" value="HIS_KIN"/>
    <property type="match status" value="1"/>
</dbReference>
<feature type="modified residue" description="4-aspartylphosphate" evidence="19">
    <location>
        <position position="852"/>
    </location>
</feature>
<dbReference type="InterPro" id="IPR008207">
    <property type="entry name" value="Sig_transdc_His_kin_Hpt_dom"/>
</dbReference>
<dbReference type="Gene3D" id="1.10.287.130">
    <property type="match status" value="1"/>
</dbReference>
<dbReference type="SMART" id="SM00073">
    <property type="entry name" value="HPT"/>
    <property type="match status" value="1"/>
</dbReference>
<dbReference type="SUPFAM" id="SSF55785">
    <property type="entry name" value="PYP-like sensor domain (PAS domain)"/>
    <property type="match status" value="1"/>
</dbReference>
<dbReference type="EMBL" id="CP045226">
    <property type="protein sequence ID" value="QFS48559.1"/>
    <property type="molecule type" value="Genomic_DNA"/>
</dbReference>
<evidence type="ECO:0000256" key="18">
    <source>
        <dbReference type="PROSITE-ProRule" id="PRU00110"/>
    </source>
</evidence>
<dbReference type="SMART" id="SM00388">
    <property type="entry name" value="HisKA"/>
    <property type="match status" value="1"/>
</dbReference>
<evidence type="ECO:0000256" key="6">
    <source>
        <dbReference type="ARBA" id="ARBA00022553"/>
    </source>
</evidence>
<dbReference type="PRINTS" id="PR00344">
    <property type="entry name" value="BCTRLSENSOR"/>
</dbReference>
<feature type="domain" description="Phytochrome chromophore attachment site" evidence="22">
    <location>
        <begin position="382"/>
        <end position="518"/>
    </location>
</feature>
<feature type="domain" description="HPt" evidence="26">
    <location>
        <begin position="1116"/>
        <end position="1209"/>
    </location>
</feature>
<feature type="modified residue" description="Phosphohistidine" evidence="18">
    <location>
        <position position="1155"/>
    </location>
</feature>
<dbReference type="InterPro" id="IPR004358">
    <property type="entry name" value="Sig_transdc_His_kin-like_C"/>
</dbReference>
<feature type="transmembrane region" description="Helical" evidence="21">
    <location>
        <begin position="38"/>
        <end position="58"/>
    </location>
</feature>
<dbReference type="Pfam" id="PF01627">
    <property type="entry name" value="Hpt"/>
    <property type="match status" value="1"/>
</dbReference>
<reference evidence="27 28" key="1">
    <citation type="submission" date="2019-10" db="EMBL/GenBank/DDBJ databases">
        <title>Genomic and transcriptomic insights into the perfect genentic adaptation of a filamentous nitrogen-fixing cyanobacterium to rice fields.</title>
        <authorList>
            <person name="Chen Z."/>
        </authorList>
    </citation>
    <scope>NUCLEOTIDE SEQUENCE [LARGE SCALE GENOMIC DNA]</scope>
    <source>
        <strain evidence="27">CCNUC1</strain>
    </source>
</reference>
<comment type="similarity">
    <text evidence="3">In the N-terminal section; belongs to the phytochrome family.</text>
</comment>
<dbReference type="CDD" id="cd17546">
    <property type="entry name" value="REC_hyHK_CKI1_RcsC-like"/>
    <property type="match status" value="2"/>
</dbReference>
<evidence type="ECO:0000256" key="13">
    <source>
        <dbReference type="ARBA" id="ARBA00023012"/>
    </source>
</evidence>
<keyword evidence="8 21" id="KW-0812">Transmembrane</keyword>
<evidence type="ECO:0000256" key="5">
    <source>
        <dbReference type="ARBA" id="ARBA00022475"/>
    </source>
</evidence>
<dbReference type="CDD" id="cd00082">
    <property type="entry name" value="HisKA"/>
    <property type="match status" value="1"/>
</dbReference>
<dbReference type="InterPro" id="IPR011006">
    <property type="entry name" value="CheY-like_superfamily"/>
</dbReference>
<keyword evidence="10" id="KW-0418">Kinase</keyword>
<feature type="domain" description="PAS" evidence="25">
    <location>
        <begin position="79"/>
        <end position="110"/>
    </location>
</feature>
<dbReference type="SMART" id="SM00448">
    <property type="entry name" value="REC"/>
    <property type="match status" value="2"/>
</dbReference>
<dbReference type="Pfam" id="PF02518">
    <property type="entry name" value="HATPase_c"/>
    <property type="match status" value="1"/>
</dbReference>
<evidence type="ECO:0000256" key="21">
    <source>
        <dbReference type="SAM" id="Phobius"/>
    </source>
</evidence>
<feature type="domain" description="Histidine kinase" evidence="23">
    <location>
        <begin position="559"/>
        <end position="780"/>
    </location>
</feature>
<dbReference type="CDD" id="cd00130">
    <property type="entry name" value="PAS"/>
    <property type="match status" value="1"/>
</dbReference>
<evidence type="ECO:0000259" key="23">
    <source>
        <dbReference type="PROSITE" id="PS50109"/>
    </source>
</evidence>
<evidence type="ECO:0000256" key="12">
    <source>
        <dbReference type="ARBA" id="ARBA00022989"/>
    </source>
</evidence>
<keyword evidence="13" id="KW-0902">Two-component regulatory system</keyword>
<accession>A0A5P8W9B4</accession>
<dbReference type="PROSITE" id="PS50110">
    <property type="entry name" value="RESPONSE_REGULATORY"/>
    <property type="match status" value="2"/>
</dbReference>
<dbReference type="Pfam" id="PF13426">
    <property type="entry name" value="PAS_9"/>
    <property type="match status" value="1"/>
</dbReference>
<dbReference type="Pfam" id="PF00072">
    <property type="entry name" value="Response_reg"/>
    <property type="match status" value="2"/>
</dbReference>
<dbReference type="KEGG" id="nsh:GXM_06053"/>
<dbReference type="CDD" id="cd16922">
    <property type="entry name" value="HATPase_EvgS-ArcB-TorS-like"/>
    <property type="match status" value="1"/>
</dbReference>
<evidence type="ECO:0000256" key="8">
    <source>
        <dbReference type="ARBA" id="ARBA00022692"/>
    </source>
</evidence>
<dbReference type="Gene3D" id="3.30.450.40">
    <property type="match status" value="2"/>
</dbReference>
<dbReference type="InterPro" id="IPR036890">
    <property type="entry name" value="HATPase_C_sf"/>
</dbReference>
<dbReference type="InterPro" id="IPR001789">
    <property type="entry name" value="Sig_transdc_resp-reg_receiver"/>
</dbReference>
<evidence type="ECO:0000259" key="26">
    <source>
        <dbReference type="PROSITE" id="PS50894"/>
    </source>
</evidence>
<dbReference type="FunFam" id="1.10.287.130:FF:000002">
    <property type="entry name" value="Two-component osmosensing histidine kinase"/>
    <property type="match status" value="1"/>
</dbReference>
<proteinExistence type="inferred from homology"/>
<dbReference type="InterPro" id="IPR000014">
    <property type="entry name" value="PAS"/>
</dbReference>
<evidence type="ECO:0000256" key="14">
    <source>
        <dbReference type="ARBA" id="ARBA00023136"/>
    </source>
</evidence>
<evidence type="ECO:0000256" key="2">
    <source>
        <dbReference type="ARBA" id="ARBA00004651"/>
    </source>
</evidence>
<dbReference type="PROSITE" id="PS50112">
    <property type="entry name" value="PAS"/>
    <property type="match status" value="1"/>
</dbReference>
<dbReference type="InterPro" id="IPR003018">
    <property type="entry name" value="GAF"/>
</dbReference>
<dbReference type="PANTHER" id="PTHR45339:SF1">
    <property type="entry name" value="HYBRID SIGNAL TRANSDUCTION HISTIDINE KINASE J"/>
    <property type="match status" value="1"/>
</dbReference>
<dbReference type="SUPFAM" id="SSF55781">
    <property type="entry name" value="GAF domain-like"/>
    <property type="match status" value="2"/>
</dbReference>
<evidence type="ECO:0000256" key="3">
    <source>
        <dbReference type="ARBA" id="ARBA00006402"/>
    </source>
</evidence>
<dbReference type="PROSITE" id="PS50894">
    <property type="entry name" value="HPT"/>
    <property type="match status" value="1"/>
</dbReference>
<evidence type="ECO:0000256" key="9">
    <source>
        <dbReference type="ARBA" id="ARBA00022741"/>
    </source>
</evidence>
<keyword evidence="6 19" id="KW-0597">Phosphoprotein</keyword>
<dbReference type="InterPro" id="IPR029016">
    <property type="entry name" value="GAF-like_dom_sf"/>
</dbReference>
<evidence type="ECO:0000256" key="4">
    <source>
        <dbReference type="ARBA" id="ARBA00012438"/>
    </source>
</evidence>
<evidence type="ECO:0000256" key="15">
    <source>
        <dbReference type="ARBA" id="ARBA00064003"/>
    </source>
</evidence>
<dbReference type="InterPro" id="IPR003594">
    <property type="entry name" value="HATPase_dom"/>
</dbReference>
<dbReference type="Pfam" id="PF13185">
    <property type="entry name" value="GAF_2"/>
    <property type="match status" value="1"/>
</dbReference>
<comment type="subunit">
    <text evidence="15">At low DSF concentrations, interacts with RpfF.</text>
</comment>
<dbReference type="GO" id="GO:0005886">
    <property type="term" value="C:plasma membrane"/>
    <property type="evidence" value="ECO:0007669"/>
    <property type="project" value="UniProtKB-SubCell"/>
</dbReference>
<dbReference type="Pfam" id="PF00512">
    <property type="entry name" value="HisKA"/>
    <property type="match status" value="1"/>
</dbReference>
<evidence type="ECO:0000256" key="1">
    <source>
        <dbReference type="ARBA" id="ARBA00000085"/>
    </source>
</evidence>
<gene>
    <name evidence="27" type="ORF">GXM_06053</name>
</gene>
<dbReference type="SUPFAM" id="SSF47384">
    <property type="entry name" value="Homodimeric domain of signal transducing histidine kinase"/>
    <property type="match status" value="1"/>
</dbReference>
<evidence type="ECO:0000256" key="10">
    <source>
        <dbReference type="ARBA" id="ARBA00022777"/>
    </source>
</evidence>
<evidence type="ECO:0000313" key="28">
    <source>
        <dbReference type="Proteomes" id="UP000326678"/>
    </source>
</evidence>
<dbReference type="SUPFAM" id="SSF55874">
    <property type="entry name" value="ATPase domain of HSP90 chaperone/DNA topoisomerase II/histidine kinase"/>
    <property type="match status" value="1"/>
</dbReference>
<evidence type="ECO:0000259" key="22">
    <source>
        <dbReference type="PROSITE" id="PS50046"/>
    </source>
</evidence>
<dbReference type="Gene3D" id="3.30.450.20">
    <property type="entry name" value="PAS domain"/>
    <property type="match status" value="1"/>
</dbReference>
<evidence type="ECO:0000256" key="19">
    <source>
        <dbReference type="PROSITE-ProRule" id="PRU00169"/>
    </source>
</evidence>
<dbReference type="PROSITE" id="PS50046">
    <property type="entry name" value="PHYTOCHROME_2"/>
    <property type="match status" value="1"/>
</dbReference>
<dbReference type="PANTHER" id="PTHR45339">
    <property type="entry name" value="HYBRID SIGNAL TRANSDUCTION HISTIDINE KINASE J"/>
    <property type="match status" value="1"/>
</dbReference>
<evidence type="ECO:0000256" key="17">
    <source>
        <dbReference type="ARBA" id="ARBA00074306"/>
    </source>
</evidence>
<feature type="domain" description="Response regulatory" evidence="24">
    <location>
        <begin position="954"/>
        <end position="1075"/>
    </location>
</feature>
<name>A0A5P8W9B4_9NOSO</name>
<evidence type="ECO:0000313" key="27">
    <source>
        <dbReference type="EMBL" id="QFS48559.1"/>
    </source>
</evidence>
<keyword evidence="5" id="KW-1003">Cell membrane</keyword>
<dbReference type="InterPro" id="IPR036641">
    <property type="entry name" value="HPT_dom_sf"/>
</dbReference>
<dbReference type="GO" id="GO:0005524">
    <property type="term" value="F:ATP binding"/>
    <property type="evidence" value="ECO:0007669"/>
    <property type="project" value="UniProtKB-KW"/>
</dbReference>
<dbReference type="SUPFAM" id="SSF52172">
    <property type="entry name" value="CheY-like"/>
    <property type="match status" value="2"/>
</dbReference>
<comment type="subcellular location">
    <subcellularLocation>
        <location evidence="2">Cell membrane</location>
        <topology evidence="2">Multi-pass membrane protein</topology>
    </subcellularLocation>
</comment>
<feature type="coiled-coil region" evidence="20">
    <location>
        <begin position="512"/>
        <end position="549"/>
    </location>
</feature>
<feature type="domain" description="Response regulatory" evidence="24">
    <location>
        <begin position="798"/>
        <end position="919"/>
    </location>
</feature>
<keyword evidence="7" id="KW-0808">Transferase</keyword>
<dbReference type="GO" id="GO:0000155">
    <property type="term" value="F:phosphorelay sensor kinase activity"/>
    <property type="evidence" value="ECO:0007669"/>
    <property type="project" value="InterPro"/>
</dbReference>
<organism evidence="27 28">
    <name type="scientific">Nostoc sphaeroides CCNUC1</name>
    <dbReference type="NCBI Taxonomy" id="2653204"/>
    <lineage>
        <taxon>Bacteria</taxon>
        <taxon>Bacillati</taxon>
        <taxon>Cyanobacteriota</taxon>
        <taxon>Cyanophyceae</taxon>
        <taxon>Nostocales</taxon>
        <taxon>Nostocaceae</taxon>
        <taxon>Nostoc</taxon>
    </lineage>
</organism>
<feature type="modified residue" description="4-aspartylphosphate" evidence="19">
    <location>
        <position position="1003"/>
    </location>
</feature>
<dbReference type="SUPFAM" id="SSF47226">
    <property type="entry name" value="Histidine-containing phosphotransfer domain, HPT domain"/>
    <property type="match status" value="1"/>
</dbReference>
<dbReference type="InterPro" id="IPR003661">
    <property type="entry name" value="HisK_dim/P_dom"/>
</dbReference>
<dbReference type="EC" id="2.7.13.3" evidence="4"/>
<dbReference type="Pfam" id="PF01590">
    <property type="entry name" value="GAF"/>
    <property type="match status" value="1"/>
</dbReference>
<dbReference type="RefSeq" id="WP_152590255.1">
    <property type="nucleotide sequence ID" value="NZ_CP045226.1"/>
</dbReference>
<dbReference type="InterPro" id="IPR035965">
    <property type="entry name" value="PAS-like_dom_sf"/>
</dbReference>
<dbReference type="Gene3D" id="1.20.120.160">
    <property type="entry name" value="HPT domain"/>
    <property type="match status" value="1"/>
</dbReference>
<dbReference type="FunFam" id="3.30.565.10:FF:000010">
    <property type="entry name" value="Sensor histidine kinase RcsC"/>
    <property type="match status" value="1"/>
</dbReference>
<evidence type="ECO:0000259" key="25">
    <source>
        <dbReference type="PROSITE" id="PS50112"/>
    </source>
</evidence>
<keyword evidence="9" id="KW-0547">Nucleotide-binding</keyword>
<dbReference type="InterPro" id="IPR016132">
    <property type="entry name" value="Phyto_chromo_attachment"/>
</dbReference>
<keyword evidence="11" id="KW-0067">ATP-binding</keyword>
<dbReference type="SMART" id="SM00065">
    <property type="entry name" value="GAF"/>
    <property type="match status" value="2"/>
</dbReference>
<protein>
    <recommendedName>
        <fullName evidence="17">Circadian input-output histidine kinase CikA</fullName>
        <ecNumber evidence="4">2.7.13.3</ecNumber>
    </recommendedName>
    <alternativeName>
        <fullName evidence="16">Sensory/regulatory protein RpfC</fullName>
    </alternativeName>
</protein>
<dbReference type="AlphaFoldDB" id="A0A5P8W9B4"/>
<dbReference type="Gene3D" id="3.40.50.2300">
    <property type="match status" value="2"/>
</dbReference>
<keyword evidence="14 21" id="KW-0472">Membrane</keyword>
<evidence type="ECO:0000256" key="16">
    <source>
        <dbReference type="ARBA" id="ARBA00068150"/>
    </source>
</evidence>
<dbReference type="Gene3D" id="3.30.565.10">
    <property type="entry name" value="Histidine kinase-like ATPase, C-terminal domain"/>
    <property type="match status" value="1"/>
</dbReference>
<dbReference type="SMART" id="SM00091">
    <property type="entry name" value="PAS"/>
    <property type="match status" value="1"/>
</dbReference>
<dbReference type="NCBIfam" id="TIGR00229">
    <property type="entry name" value="sensory_box"/>
    <property type="match status" value="1"/>
</dbReference>
<evidence type="ECO:0000256" key="7">
    <source>
        <dbReference type="ARBA" id="ARBA00022679"/>
    </source>
</evidence>
<dbReference type="CDD" id="cd00088">
    <property type="entry name" value="HPT"/>
    <property type="match status" value="1"/>
</dbReference>
<dbReference type="InterPro" id="IPR005467">
    <property type="entry name" value="His_kinase_dom"/>
</dbReference>
<evidence type="ECO:0000259" key="24">
    <source>
        <dbReference type="PROSITE" id="PS50110"/>
    </source>
</evidence>
<sequence length="1215" mass="136582">MKTSLLNSESEIIKAFLQDKIIQTSSAAAFDDGKNMPIVLAIAICLCLIIFVVAYYLLKSRKITECQQSESYLLQQLTAIEAATDGIAICDENGLYLYLNNAHAKIFGYSNTTELLGKSWQELYDQEEIKWFEKNVFPVVMEHGYWYGEMIAKKNDGSTFAQELSLTALENGGLICLCRDISDRKRSEQYLNIQYAISRALGESMTISKATPKILQGICETLAWDWGEIWLVDKQANVLRCFDIWYGEKSSEFQEFEALTRQTTLERGIGLPGQIWANSEPVWLTDIGNEQNFRRGQLAIKVGFNTACGFLIRSGKTIIGVMTFLNKSQEPQDADLLEIMTSIGNQIGQFIKRKQTENELQQQSLRAKLLANITLKIRESLQIDEILKTSVTEVQKLIKADRVLIFQLESDSSLTALQEAVLPNFPAVLGENIIDPCFMENYIQKYREGRIQAFTDVEQANIQPCHIELLQRFAVKANIVVPIILKDELWGLLIAHQCSHPRQWVTWEIELLRELSNQIGIALAQAKLLEAETLQRQELEVAHQQAELASVAKSSFLANMSHEIRTPMNAVLGMTGLLLDTPLTPEQQDFAETIRVSGDALLYLINEILDLSKLEAGEMMLETLDFDLSICVEEVLELLAPQAHHKGLEIAALIHRNVPTHLQGDANRLRQVLMNLIGNAIKFTNTGEVIVRAELQSENDTRAMIKFSITDTGIGMASQDQNQLFQPFTQVDASITRKYGGTGLGLSICKQLVNLMGGEIGVRSQIGKGSEFWFELPFSKQPQSVSHNQEHQLLNQRRLLVVDDNVTNRKIIYHQATRWGMHVDEASCATTALQALQQGVKQGVPYNIAVIDMQMPEIDGMTLGIQIKANSAIADTPLIMLTSTNQRDEIQRALNIGFTSFLVKPVKPSRLLDTIMNILESQGKLDNSQFDKIEQPSVPIQAEPIDDSTKPKLKLLLAEDNLVNQKVIVKQLQNLGYKADVVANGQEVLQVLEQIPYELIFMDYQMPILDGLETTREIRRRSASSFASHRQPVVIALTANAMKEDQQNCIDAGMNDYLSKPVNKKDLAAILEHWSQIIITSQAAIIPDPTSEDSQDKNFLELAIDWEHLHELSENNTEFELELLQVFLEDSQGHLESIKAAIATQDFEPIAREAHHLKGSSGNIGAKIMRQLAENLELLSLKHEIAGMVDLIAELEEFINRIQDFLINGNCRHNF</sequence>
<dbReference type="InterPro" id="IPR036097">
    <property type="entry name" value="HisK_dim/P_sf"/>
</dbReference>
<evidence type="ECO:0000256" key="11">
    <source>
        <dbReference type="ARBA" id="ARBA00022840"/>
    </source>
</evidence>
<keyword evidence="12 21" id="KW-1133">Transmembrane helix</keyword>